<dbReference type="PANTHER" id="PTHR44167">
    <property type="entry name" value="OVARIAN-SPECIFIC SERINE/THREONINE-PROTEIN KINASE LOK-RELATED"/>
    <property type="match status" value="1"/>
</dbReference>
<gene>
    <name evidence="3" type="ORF">D9619_012938</name>
</gene>
<evidence type="ECO:0000313" key="4">
    <source>
        <dbReference type="Proteomes" id="UP000567179"/>
    </source>
</evidence>
<dbReference type="OrthoDB" id="5979581at2759"/>
<dbReference type="PROSITE" id="PS50011">
    <property type="entry name" value="PROTEIN_KINASE_DOM"/>
    <property type="match status" value="1"/>
</dbReference>
<evidence type="ECO:0000259" key="2">
    <source>
        <dbReference type="PROSITE" id="PS50011"/>
    </source>
</evidence>
<dbReference type="PANTHER" id="PTHR44167:SF24">
    <property type="entry name" value="SERINE_THREONINE-PROTEIN KINASE CHK2"/>
    <property type="match status" value="1"/>
</dbReference>
<evidence type="ECO:0000313" key="3">
    <source>
        <dbReference type="EMBL" id="KAF5323715.1"/>
    </source>
</evidence>
<organism evidence="3 4">
    <name type="scientific">Psilocybe cf. subviscida</name>
    <dbReference type="NCBI Taxonomy" id="2480587"/>
    <lineage>
        <taxon>Eukaryota</taxon>
        <taxon>Fungi</taxon>
        <taxon>Dikarya</taxon>
        <taxon>Basidiomycota</taxon>
        <taxon>Agaricomycotina</taxon>
        <taxon>Agaricomycetes</taxon>
        <taxon>Agaricomycetidae</taxon>
        <taxon>Agaricales</taxon>
        <taxon>Agaricineae</taxon>
        <taxon>Strophariaceae</taxon>
        <taxon>Psilocybe</taxon>
    </lineage>
</organism>
<dbReference type="InterPro" id="IPR000719">
    <property type="entry name" value="Prot_kinase_dom"/>
</dbReference>
<protein>
    <recommendedName>
        <fullName evidence="2">Protein kinase domain-containing protein</fullName>
    </recommendedName>
</protein>
<dbReference type="SUPFAM" id="SSF56112">
    <property type="entry name" value="Protein kinase-like (PK-like)"/>
    <property type="match status" value="1"/>
</dbReference>
<feature type="domain" description="Protein kinase" evidence="2">
    <location>
        <begin position="46"/>
        <end position="368"/>
    </location>
</feature>
<keyword evidence="1" id="KW-0547">Nucleotide-binding</keyword>
<dbReference type="EMBL" id="JAACJJ010000017">
    <property type="protein sequence ID" value="KAF5323715.1"/>
    <property type="molecule type" value="Genomic_DNA"/>
</dbReference>
<dbReference type="Gene3D" id="3.30.200.20">
    <property type="entry name" value="Phosphorylase Kinase, domain 1"/>
    <property type="match status" value="1"/>
</dbReference>
<dbReference type="InterPro" id="IPR017441">
    <property type="entry name" value="Protein_kinase_ATP_BS"/>
</dbReference>
<proteinExistence type="predicted"/>
<dbReference type="Proteomes" id="UP000567179">
    <property type="component" value="Unassembled WGS sequence"/>
</dbReference>
<dbReference type="Pfam" id="PF00069">
    <property type="entry name" value="Pkinase"/>
    <property type="match status" value="2"/>
</dbReference>
<dbReference type="GO" id="GO:0004674">
    <property type="term" value="F:protein serine/threonine kinase activity"/>
    <property type="evidence" value="ECO:0007669"/>
    <property type="project" value="TreeGrafter"/>
</dbReference>
<dbReference type="GO" id="GO:0005634">
    <property type="term" value="C:nucleus"/>
    <property type="evidence" value="ECO:0007669"/>
    <property type="project" value="TreeGrafter"/>
</dbReference>
<name>A0A8H5BI68_9AGAR</name>
<sequence>MAFHTSNLVFYPDYWDGEDPMRYEPGGYHPIIIGDVLRSSSGTSSYRVIQKLGHGSFSTVWLAENLASEPKYVAVKVSTADGMSIKEADHLQSVSSPYIVPIYDSFSIEGPNGTHHVVVTEVVVPLRDFLMVQHSLETRKRIIWEIVKAVGDLHAAGLVHGVDLHIGNTGVALPQLQLLRLFGIVLNSNDPVLIPILLDNITDRSESVPAYLTCRCDMKSLYTNLTKGAEYEPRAKLFDFGSARCQGGDSKDVRCTRLSCAPELVCDEEDDADSHPVLQPASDIWALGTVIFEIMTRFPIFSAGDLYSSDGTMRVNEDEWWKQTWGRLRKHGVNDGDCDALVTLFKKIFLFEPSERPSAATIAQDDWFREVNIIECHRLTTTIIDNLHRSMKFIVTPSHIRTKRSRNQGIVPSGLERMHGHQNKLAAEPVEVHSSDVGPTTSSFFFSCKNISSYLTQPSKYFTSTTLQQLWFNFVAILRTASNINHFLRSRTLLLKDTVELAHSIHSSFARVSANLLKAQAAATDIKNTLDDLNNFCSRHHDILENASDLRLSLQGLSAKMKAFEVDIIPLIPKTGGSRKSRLMLEWSAWKNSNKIEESIIELRSNVEKTIANFMMGALLRMEAKLEKMHQTTDRGLQLVQQEMTCLRIMHTAPGSTSSSYQIGSLNATTNLGEELASRRYIAFQIADISVLLQKLPLDHIAKTNPEPFSLPPVVVRLYSPLLFIGVRRLCRCIVSWVTQVRCILEMTATTDSIYGASLILNHLAIGLSLLRMQHEAASIGNFSVKLCRMLSFVDCVASAAHLAHRLRNLSVHAVHAGNHQGSLEAIEEAWTISTGIQNVDPLLENRILHCRILSQFAALVSSSQGNHERSLELSKESVNLVEEIIGFRGTQHSRFVIPDNGADSANQTILVKGLDSAQSKLVLGTYARALRQLSNSLAINGHLEDSLLAKQRALAVFYSLKTVYDNGSCLDLDLAATIYEIITHDIKSLISRQTLLSYAEECIRVYRRHAGEKPSGFGRRLRHALFEKAAVLDAMGRYEYSEDIWREIALISQTLFRDDASFAYASAKLRSLHSFCSNRYESTSKGASSLIILTAPGPSVSTTGIEAERFYDLCLDLQSAQRYSEAIITARRAVDQYRLLASEDPLLWMPHVGKGITELAHSHWLSGNRDGAYDLGRESLQLFQTYSKSLPSSLGGHCYTLQINLKLAFIMEDVTKATTRYLEVMRHTRELAMEHPGNWDIGHIALRAQVCYGSALVRLNRTKDAHVYFHELIHGWRNQTPCTAPCNFLDWKFTALVRYGQLLDTEGLTELASEMMQNAQECANLSLIDIEMVHRFLEASQLKVCFLVNLGYYDNAFTLAEEISTIARMPRNIDIDAQVLCLNAIALVADRLRLYDRVVEVAEEAVQLCQSVEEPSNYQRSLRNGSAAVAHAMHRALQFLSLGNASLGRINQALEYARQAVENVTRLKSVWFPEYYYHQSYMESRGHLANILLTAGQVDAAQHIYEERRDNLINEVKIREGYYRDLIPTLRILGVIYCSKGRHEEGSAAAEESRLMLDRLGSVFHSLYMQVMTRLQYEVEAPVLQVVNDMRKGLQCDHQAEFAFTEVRPGEASGIAHVMPNKIINNF</sequence>
<feature type="binding site" evidence="1">
    <location>
        <position position="76"/>
    </location>
    <ligand>
        <name>ATP</name>
        <dbReference type="ChEBI" id="CHEBI:30616"/>
    </ligand>
</feature>
<dbReference type="SMART" id="SM00220">
    <property type="entry name" value="S_TKc"/>
    <property type="match status" value="1"/>
</dbReference>
<dbReference type="SUPFAM" id="SSF48452">
    <property type="entry name" value="TPR-like"/>
    <property type="match status" value="1"/>
</dbReference>
<dbReference type="PROSITE" id="PS00107">
    <property type="entry name" value="PROTEIN_KINASE_ATP"/>
    <property type="match status" value="1"/>
</dbReference>
<keyword evidence="4" id="KW-1185">Reference proteome</keyword>
<dbReference type="InterPro" id="IPR011009">
    <property type="entry name" value="Kinase-like_dom_sf"/>
</dbReference>
<evidence type="ECO:0000256" key="1">
    <source>
        <dbReference type="PROSITE-ProRule" id="PRU10141"/>
    </source>
</evidence>
<reference evidence="3 4" key="1">
    <citation type="journal article" date="2020" name="ISME J.">
        <title>Uncovering the hidden diversity of litter-decomposition mechanisms in mushroom-forming fungi.</title>
        <authorList>
            <person name="Floudas D."/>
            <person name="Bentzer J."/>
            <person name="Ahren D."/>
            <person name="Johansson T."/>
            <person name="Persson P."/>
            <person name="Tunlid A."/>
        </authorList>
    </citation>
    <scope>NUCLEOTIDE SEQUENCE [LARGE SCALE GENOMIC DNA]</scope>
    <source>
        <strain evidence="3 4">CBS 101986</strain>
    </source>
</reference>
<keyword evidence="1" id="KW-0067">ATP-binding</keyword>
<accession>A0A8H5BI68</accession>
<dbReference type="GO" id="GO:0044773">
    <property type="term" value="P:mitotic DNA damage checkpoint signaling"/>
    <property type="evidence" value="ECO:0007669"/>
    <property type="project" value="TreeGrafter"/>
</dbReference>
<dbReference type="Gene3D" id="1.25.40.10">
    <property type="entry name" value="Tetratricopeptide repeat domain"/>
    <property type="match status" value="2"/>
</dbReference>
<dbReference type="Gene3D" id="1.10.510.10">
    <property type="entry name" value="Transferase(Phosphotransferase) domain 1"/>
    <property type="match status" value="1"/>
</dbReference>
<comment type="caution">
    <text evidence="3">The sequence shown here is derived from an EMBL/GenBank/DDBJ whole genome shotgun (WGS) entry which is preliminary data.</text>
</comment>
<dbReference type="GO" id="GO:0005524">
    <property type="term" value="F:ATP binding"/>
    <property type="evidence" value="ECO:0007669"/>
    <property type="project" value="UniProtKB-UniRule"/>
</dbReference>
<dbReference type="InterPro" id="IPR011990">
    <property type="entry name" value="TPR-like_helical_dom_sf"/>
</dbReference>